<reference evidence="3 4" key="1">
    <citation type="journal article" date="2018" name="Cell">
        <title>The Chara Genome: Secondary Complexity and Implications for Plant Terrestrialization.</title>
        <authorList>
            <person name="Nishiyama T."/>
            <person name="Sakayama H."/>
            <person name="Vries J.D."/>
            <person name="Buschmann H."/>
            <person name="Saint-Marcoux D."/>
            <person name="Ullrich K.K."/>
            <person name="Haas F.B."/>
            <person name="Vanderstraeten L."/>
            <person name="Becker D."/>
            <person name="Lang D."/>
            <person name="Vosolsobe S."/>
            <person name="Rombauts S."/>
            <person name="Wilhelmsson P.K.I."/>
            <person name="Janitza P."/>
            <person name="Kern R."/>
            <person name="Heyl A."/>
            <person name="Rumpler F."/>
            <person name="Villalobos L.I.A.C."/>
            <person name="Clay J.M."/>
            <person name="Skokan R."/>
            <person name="Toyoda A."/>
            <person name="Suzuki Y."/>
            <person name="Kagoshima H."/>
            <person name="Schijlen E."/>
            <person name="Tajeshwar N."/>
            <person name="Catarino B."/>
            <person name="Hetherington A.J."/>
            <person name="Saltykova A."/>
            <person name="Bonnot C."/>
            <person name="Breuninger H."/>
            <person name="Symeonidi A."/>
            <person name="Radhakrishnan G.V."/>
            <person name="Van Nieuwerburgh F."/>
            <person name="Deforce D."/>
            <person name="Chang C."/>
            <person name="Karol K.G."/>
            <person name="Hedrich R."/>
            <person name="Ulvskov P."/>
            <person name="Glockner G."/>
            <person name="Delwiche C.F."/>
            <person name="Petrasek J."/>
            <person name="Van de Peer Y."/>
            <person name="Friml J."/>
            <person name="Beilby M."/>
            <person name="Dolan L."/>
            <person name="Kohara Y."/>
            <person name="Sugano S."/>
            <person name="Fujiyama A."/>
            <person name="Delaux P.-M."/>
            <person name="Quint M."/>
            <person name="TheiBen G."/>
            <person name="Hagemann M."/>
            <person name="Harholt J."/>
            <person name="Dunand C."/>
            <person name="Zachgo S."/>
            <person name="Langdale J."/>
            <person name="Maumus F."/>
            <person name="Straeten D.V.D."/>
            <person name="Gould S.B."/>
            <person name="Rensing S.A."/>
        </authorList>
    </citation>
    <scope>NUCLEOTIDE SEQUENCE [LARGE SCALE GENOMIC DNA]</scope>
    <source>
        <strain evidence="3 4">S276</strain>
    </source>
</reference>
<evidence type="ECO:0000313" key="3">
    <source>
        <dbReference type="EMBL" id="GBG68982.1"/>
    </source>
</evidence>
<gene>
    <name evidence="3" type="ORF">CBR_g3681</name>
</gene>
<feature type="compositionally biased region" description="Basic residues" evidence="1">
    <location>
        <begin position="364"/>
        <end position="382"/>
    </location>
</feature>
<dbReference type="PANTHER" id="PTHR12956">
    <property type="entry name" value="ALKALINE CERAMIDASE-RELATED"/>
    <property type="match status" value="1"/>
</dbReference>
<dbReference type="Gramene" id="GBG68982">
    <property type="protein sequence ID" value="GBG68982"/>
    <property type="gene ID" value="CBR_g3681"/>
</dbReference>
<feature type="domain" description="TOD1/MUCI70 glycosyltransferase-like" evidence="2">
    <location>
        <begin position="20"/>
        <end position="286"/>
    </location>
</feature>
<keyword evidence="4" id="KW-1185">Reference proteome</keyword>
<name>A0A388KFZ7_CHABU</name>
<dbReference type="PANTHER" id="PTHR12956:SF38">
    <property type="entry name" value="HEXOSYLTRANSFERASE MUCI70-RELATED"/>
    <property type="match status" value="1"/>
</dbReference>
<proteinExistence type="predicted"/>
<comment type="caution">
    <text evidence="3">The sequence shown here is derived from an EMBL/GenBank/DDBJ whole genome shotgun (WGS) entry which is preliminary data.</text>
</comment>
<dbReference type="STRING" id="69332.A0A388KFZ7"/>
<sequence length="413" mass="47637">MDGDHTGDLRPHKAQRFVWPNSGFDIHEEDKKDMHNCAGLVVASAIFGSYDLLQQPLQVGEVARRDACFYMFVDEATLKDLAEKIKEDGHNAPGHRRMKVGIWRIVLVKNLPYEDPRRNGKIPKLLLHRLFPNMRFSLWIDAKLQLLIDPFQVLERFLWRYDYPFAISNHYRRFDVFVEAEANKAAGKYDNASIDRQMEAYRSDGMTPYSDAKFPIVSDVPEGCVLIREHLPLTNLFGCLWFNEVDRFTSRDQLSFGYTRDRMSVPLDVNMFMDCERRNIVVQIYHKDLLLQRAAEEAIAQQALKNRDPLGAGVDGVGQTREQTLLKAVVDEKGERGGGDREKEDSVALEDAIDNVVLRNPQLQRKRRRSPQQHRKRRRHEAKHSMLYLIDVKAESVRGLACTCSGVFPISPR</sequence>
<feature type="region of interest" description="Disordered" evidence="1">
    <location>
        <begin position="363"/>
        <end position="382"/>
    </location>
</feature>
<dbReference type="InterPro" id="IPR006852">
    <property type="entry name" value="TOD1_MUCI70"/>
</dbReference>
<dbReference type="OrthoDB" id="1905162at2759"/>
<dbReference type="EMBL" id="BFEA01000108">
    <property type="protein sequence ID" value="GBG68982.1"/>
    <property type="molecule type" value="Genomic_DNA"/>
</dbReference>
<dbReference type="Pfam" id="PF04765">
    <property type="entry name" value="TOD1_MUCI70"/>
    <property type="match status" value="1"/>
</dbReference>
<accession>A0A388KFZ7</accession>
<evidence type="ECO:0000256" key="1">
    <source>
        <dbReference type="SAM" id="MobiDB-lite"/>
    </source>
</evidence>
<dbReference type="Proteomes" id="UP000265515">
    <property type="component" value="Unassembled WGS sequence"/>
</dbReference>
<evidence type="ECO:0000259" key="2">
    <source>
        <dbReference type="Pfam" id="PF04765"/>
    </source>
</evidence>
<evidence type="ECO:0000313" key="4">
    <source>
        <dbReference type="Proteomes" id="UP000265515"/>
    </source>
</evidence>
<dbReference type="AlphaFoldDB" id="A0A388KFZ7"/>
<dbReference type="InterPro" id="IPR048354">
    <property type="entry name" value="TOD1_MUCI70_glycTrfase_dom"/>
</dbReference>
<dbReference type="OMA" id="WASKFAG"/>
<organism evidence="3 4">
    <name type="scientific">Chara braunii</name>
    <name type="common">Braun's stonewort</name>
    <dbReference type="NCBI Taxonomy" id="69332"/>
    <lineage>
        <taxon>Eukaryota</taxon>
        <taxon>Viridiplantae</taxon>
        <taxon>Streptophyta</taxon>
        <taxon>Charophyceae</taxon>
        <taxon>Charales</taxon>
        <taxon>Characeae</taxon>
        <taxon>Chara</taxon>
    </lineage>
</organism>
<protein>
    <recommendedName>
        <fullName evidence="2">TOD1/MUCI70 glycosyltransferase-like domain-containing protein</fullName>
    </recommendedName>
</protein>